<evidence type="ECO:0000313" key="3">
    <source>
        <dbReference type="EMBL" id="GAQ84786.1"/>
    </source>
</evidence>
<accession>A0A1Y1I7X5</accession>
<dbReference type="EMBL" id="DF237155">
    <property type="protein sequence ID" value="GAQ84786.1"/>
    <property type="molecule type" value="Genomic_DNA"/>
</dbReference>
<sequence length="518" mass="57612">MDLRAALFLLAVIPILTVKAYSGNGTNFCKAAGFAEADCIADLESYATQASSKHQPYYHKSMLPYHAWNHAFQYGHSARMFLKKYGGVDLNASLFDEAIALAGFFHDIGYPMVMGFNGYSMKQVWAPCKTPHPIPRAGPGALGRYDIYGTHCIGNTFGRIPLYREGHESYSLKLYLETFATNEPELPPQFLELREPRYMILTALNIACSKWNATEGTGAEEALLELSAGYPLAADLEINVETCETSPLRPDMALGQVNDKWRQILNCVRDNLEQINGFSRTSLACSAARYADFANVFQEGFICYTTNLWAEYATYGGARANSEHTAPDPSKDGVLGQEQYFFWNNEVRFIKEITEEYVVGPDFQPLNGRYTPDDVASIKKALADTVVIRDRVNQLYASAPNGSSVYLSDIHALEAIPLFETSCNFVDYAYRTRQLMGLAAYLPMWAAAAHLQAQDALQTSPVIWTLVAFAVTITAGLLILVVYRFATTKKGKAQGLRDKLQEMEMLVKKPAREASHSV</sequence>
<feature type="signal peptide" evidence="2">
    <location>
        <begin position="1"/>
        <end position="20"/>
    </location>
</feature>
<dbReference type="InterPro" id="IPR003607">
    <property type="entry name" value="HD/PDEase_dom"/>
</dbReference>
<name>A0A1Y1I7X5_KLENI</name>
<keyword evidence="4" id="KW-1185">Reference proteome</keyword>
<gene>
    <name evidence="3" type="ORF">KFL_002060080</name>
</gene>
<evidence type="ECO:0008006" key="5">
    <source>
        <dbReference type="Google" id="ProtNLM"/>
    </source>
</evidence>
<organism evidence="3 4">
    <name type="scientific">Klebsormidium nitens</name>
    <name type="common">Green alga</name>
    <name type="synonym">Ulothrix nitens</name>
    <dbReference type="NCBI Taxonomy" id="105231"/>
    <lineage>
        <taxon>Eukaryota</taxon>
        <taxon>Viridiplantae</taxon>
        <taxon>Streptophyta</taxon>
        <taxon>Klebsormidiophyceae</taxon>
        <taxon>Klebsormidiales</taxon>
        <taxon>Klebsormidiaceae</taxon>
        <taxon>Klebsormidium</taxon>
    </lineage>
</organism>
<keyword evidence="1" id="KW-1133">Transmembrane helix</keyword>
<dbReference type="AlphaFoldDB" id="A0A1Y1I7X5"/>
<feature type="chain" id="PRO_5013050341" description="HD/PDEase domain-containing protein" evidence="2">
    <location>
        <begin position="21"/>
        <end position="518"/>
    </location>
</feature>
<keyword evidence="2" id="KW-0732">Signal</keyword>
<evidence type="ECO:0000256" key="2">
    <source>
        <dbReference type="SAM" id="SignalP"/>
    </source>
</evidence>
<keyword evidence="1" id="KW-0812">Transmembrane</keyword>
<dbReference type="Proteomes" id="UP000054558">
    <property type="component" value="Unassembled WGS sequence"/>
</dbReference>
<reference evidence="3 4" key="1">
    <citation type="journal article" date="2014" name="Nat. Commun.">
        <title>Klebsormidium flaccidum genome reveals primary factors for plant terrestrial adaptation.</title>
        <authorList>
            <person name="Hori K."/>
            <person name="Maruyama F."/>
            <person name="Fujisawa T."/>
            <person name="Togashi T."/>
            <person name="Yamamoto N."/>
            <person name="Seo M."/>
            <person name="Sato S."/>
            <person name="Yamada T."/>
            <person name="Mori H."/>
            <person name="Tajima N."/>
            <person name="Moriyama T."/>
            <person name="Ikeuchi M."/>
            <person name="Watanabe M."/>
            <person name="Wada H."/>
            <person name="Kobayashi K."/>
            <person name="Saito M."/>
            <person name="Masuda T."/>
            <person name="Sasaki-Sekimoto Y."/>
            <person name="Mashiguchi K."/>
            <person name="Awai K."/>
            <person name="Shimojima M."/>
            <person name="Masuda S."/>
            <person name="Iwai M."/>
            <person name="Nobusawa T."/>
            <person name="Narise T."/>
            <person name="Kondo S."/>
            <person name="Saito H."/>
            <person name="Sato R."/>
            <person name="Murakawa M."/>
            <person name="Ihara Y."/>
            <person name="Oshima-Yamada Y."/>
            <person name="Ohtaka K."/>
            <person name="Satoh M."/>
            <person name="Sonobe K."/>
            <person name="Ishii M."/>
            <person name="Ohtani R."/>
            <person name="Kanamori-Sato M."/>
            <person name="Honoki R."/>
            <person name="Miyazaki D."/>
            <person name="Mochizuki H."/>
            <person name="Umetsu J."/>
            <person name="Higashi K."/>
            <person name="Shibata D."/>
            <person name="Kamiya Y."/>
            <person name="Sato N."/>
            <person name="Nakamura Y."/>
            <person name="Tabata S."/>
            <person name="Ida S."/>
            <person name="Kurokawa K."/>
            <person name="Ohta H."/>
        </authorList>
    </citation>
    <scope>NUCLEOTIDE SEQUENCE [LARGE SCALE GENOMIC DNA]</scope>
    <source>
        <strain evidence="3 4">NIES-2285</strain>
    </source>
</reference>
<dbReference type="SUPFAM" id="SSF109604">
    <property type="entry name" value="HD-domain/PDEase-like"/>
    <property type="match status" value="1"/>
</dbReference>
<protein>
    <recommendedName>
        <fullName evidence="5">HD/PDEase domain-containing protein</fullName>
    </recommendedName>
</protein>
<evidence type="ECO:0000313" key="4">
    <source>
        <dbReference type="Proteomes" id="UP000054558"/>
    </source>
</evidence>
<feature type="transmembrane region" description="Helical" evidence="1">
    <location>
        <begin position="462"/>
        <end position="483"/>
    </location>
</feature>
<evidence type="ECO:0000256" key="1">
    <source>
        <dbReference type="SAM" id="Phobius"/>
    </source>
</evidence>
<dbReference type="CDD" id="cd00077">
    <property type="entry name" value="HDc"/>
    <property type="match status" value="1"/>
</dbReference>
<keyword evidence="1" id="KW-0472">Membrane</keyword>
<proteinExistence type="predicted"/>